<feature type="compositionally biased region" description="Basic and acidic residues" evidence="1">
    <location>
        <begin position="131"/>
        <end position="140"/>
    </location>
</feature>
<feature type="region of interest" description="Disordered" evidence="1">
    <location>
        <begin position="39"/>
        <end position="179"/>
    </location>
</feature>
<feature type="region of interest" description="Disordered" evidence="1">
    <location>
        <begin position="255"/>
        <end position="291"/>
    </location>
</feature>
<feature type="compositionally biased region" description="Polar residues" evidence="1">
    <location>
        <begin position="262"/>
        <end position="275"/>
    </location>
</feature>
<name>A0A9W9CNW2_9PLEO</name>
<evidence type="ECO:0000256" key="1">
    <source>
        <dbReference type="SAM" id="MobiDB-lite"/>
    </source>
</evidence>
<evidence type="ECO:0000313" key="3">
    <source>
        <dbReference type="Proteomes" id="UP001140560"/>
    </source>
</evidence>
<organism evidence="2 3">
    <name type="scientific">Neocucurbitaria cava</name>
    <dbReference type="NCBI Taxonomy" id="798079"/>
    <lineage>
        <taxon>Eukaryota</taxon>
        <taxon>Fungi</taxon>
        <taxon>Dikarya</taxon>
        <taxon>Ascomycota</taxon>
        <taxon>Pezizomycotina</taxon>
        <taxon>Dothideomycetes</taxon>
        <taxon>Pleosporomycetidae</taxon>
        <taxon>Pleosporales</taxon>
        <taxon>Pleosporineae</taxon>
        <taxon>Cucurbitariaceae</taxon>
        <taxon>Neocucurbitaria</taxon>
    </lineage>
</organism>
<dbReference type="OrthoDB" id="3786440at2759"/>
<gene>
    <name evidence="2" type="ORF">N0V83_004203</name>
</gene>
<feature type="compositionally biased region" description="Basic and acidic residues" evidence="1">
    <location>
        <begin position="94"/>
        <end position="105"/>
    </location>
</feature>
<dbReference type="Proteomes" id="UP001140560">
    <property type="component" value="Unassembled WGS sequence"/>
</dbReference>
<reference evidence="2" key="1">
    <citation type="submission" date="2022-10" db="EMBL/GenBank/DDBJ databases">
        <title>Tapping the CABI collections for fungal endophytes: first genome assemblies for Collariella, Neodidymelliopsis, Ascochyta clinopodiicola, Didymella pomorum, Didymosphaeria variabile, Neocosmospora piperis and Neocucurbitaria cava.</title>
        <authorList>
            <person name="Hill R."/>
        </authorList>
    </citation>
    <scope>NUCLEOTIDE SEQUENCE</scope>
    <source>
        <strain evidence="2">IMI 356814</strain>
    </source>
</reference>
<keyword evidence="3" id="KW-1185">Reference proteome</keyword>
<feature type="compositionally biased region" description="Polar residues" evidence="1">
    <location>
        <begin position="144"/>
        <end position="162"/>
    </location>
</feature>
<sequence>MENRAENYYDIPIELLPTPNFANRPASDISMLDGMTFMMSSSEDEDEEEEATAQSQNPDNLMEWISSHPGITERPKITITQPSEEDSNAPPRSSRSEVKMMDRPPLKRKAHSSPAGALRLPKLILPQPKRVLSEREDLPKTIDGTISQQVPLDESTSSSKSYLGTAEPRRPLPPVPGQAEHMATTQENRGNGQHSSFSGKARVQGTLRQKQMGMLNTGKAKLEAKRSPNTPNSILSTPRELYGIPECQLATHSLHSAHMQDRNSVPVTPTSPSTRSRAEVSDTQRRDEGLGHVGRDTYLLGEKRVYLSGPIRLEEQSIKPRVDSCVNEDPLDLALAAKTNRFSDMVALDGVVIFFEEFGVVDPATDETLDKYWLDDRPKNAATGIGVSRTTNITSVEETTSTSPRQVQVHRVSRFSFSSGSSSASMHPIGAAAKRQRIRLRRLLSPARAALPGSAFLRNPATWGQQQAGTS</sequence>
<feature type="compositionally biased region" description="Basic and acidic residues" evidence="1">
    <location>
        <begin position="276"/>
        <end position="291"/>
    </location>
</feature>
<feature type="compositionally biased region" description="Acidic residues" evidence="1">
    <location>
        <begin position="42"/>
        <end position="51"/>
    </location>
</feature>
<proteinExistence type="predicted"/>
<accession>A0A9W9CNW2</accession>
<evidence type="ECO:0000313" key="2">
    <source>
        <dbReference type="EMBL" id="KAJ4372429.1"/>
    </source>
</evidence>
<protein>
    <submittedName>
        <fullName evidence="2">Uncharacterized protein</fullName>
    </submittedName>
</protein>
<comment type="caution">
    <text evidence="2">The sequence shown here is derived from an EMBL/GenBank/DDBJ whole genome shotgun (WGS) entry which is preliminary data.</text>
</comment>
<dbReference type="AlphaFoldDB" id="A0A9W9CNW2"/>
<dbReference type="EMBL" id="JAPEUY010000006">
    <property type="protein sequence ID" value="KAJ4372429.1"/>
    <property type="molecule type" value="Genomic_DNA"/>
</dbReference>